<dbReference type="InterPro" id="IPR033449">
    <property type="entry name" value="Rit1_N"/>
</dbReference>
<dbReference type="GO" id="GO:0005737">
    <property type="term" value="C:cytoplasm"/>
    <property type="evidence" value="ECO:0007669"/>
    <property type="project" value="TreeGrafter"/>
</dbReference>
<dbReference type="PANTHER" id="PTHR31811">
    <property type="entry name" value="TRNA A64-2'-O-RIBOSYLPHOSPHATE TRANSFERASE"/>
    <property type="match status" value="1"/>
</dbReference>
<dbReference type="EMBL" id="HG529546">
    <property type="protein sequence ID" value="CDI52608.1"/>
    <property type="molecule type" value="Genomic_DNA"/>
</dbReference>
<sequence>MTQREAADIPLPQRSIMQSEWSHSSHIKHESRHIFNKLHSIASDSTFIRRIHDRYPSLILTCNLRAGGWYTDPDITSDVSYFKSTDGHTHQWSFSLKRSNLHLIPRILCAGGALIVDSTRRGKSMPDALSKTIPIWCTVLNKASRRKYGVPSDEGSALVTPEWMIPPTEHDQIEARIDGFVDSLLNSDLQVPKLDKVLKPMFITPQTDLNTLPISFGTGEFTPIVLVSASRFVSDSADLTDGDLKEGGNEGGQGFVYVQGAGDDHENWARGLTPDIFWEHRAELLACRKDNLEALVDRLVAGQRLKGGAGAHWFTPLGLQNCRGEDSADGREYDTEVGETGICIGSRAADHPFTAEEKIRYNLIIHLTNIAPPADKGLPGKLSSLKLIDSTTRQQIYPVHMAPNKKGLSSIRTAFSPAIALAHSTLTAVSFPTTQRQKVLVCCQDGKDLSGSLVVAILASCFTDKRELVYDKANLELHRQQLSKDTMRRRLQWLISANPRAAPSRAFLLRVNELLLSQQHRPLQQT</sequence>
<reference evidence="3" key="1">
    <citation type="journal article" date="2014" name="Genome Biol. Evol.">
        <title>Gene Loss Rather Than Gene Gain Is Associated with a Host Jump from Monocots to Dicots in the Smut Fungus Melanopsichium pennsylvanicum.</title>
        <authorList>
            <person name="Sharma R."/>
            <person name="Mishra B."/>
            <person name="Runge F."/>
            <person name="Thines M."/>
        </authorList>
    </citation>
    <scope>NUCLEOTIDE SEQUENCE</scope>
    <source>
        <strain evidence="3">4</strain>
    </source>
</reference>
<dbReference type="InterPro" id="IPR029021">
    <property type="entry name" value="Prot-tyrosine_phosphatase-like"/>
</dbReference>
<feature type="domain" description="Rit1 DUSP-like" evidence="1">
    <location>
        <begin position="396"/>
        <end position="515"/>
    </location>
</feature>
<name>A0A077R1H7_9BASI</name>
<organism evidence="3">
    <name type="scientific">Melanopsichium pennsylvanicum 4</name>
    <dbReference type="NCBI Taxonomy" id="1398559"/>
    <lineage>
        <taxon>Eukaryota</taxon>
        <taxon>Fungi</taxon>
        <taxon>Dikarya</taxon>
        <taxon>Basidiomycota</taxon>
        <taxon>Ustilaginomycotina</taxon>
        <taxon>Ustilaginomycetes</taxon>
        <taxon>Ustilaginales</taxon>
        <taxon>Ustilaginaceae</taxon>
        <taxon>Melanopsichium</taxon>
    </lineage>
</organism>
<evidence type="ECO:0000259" key="1">
    <source>
        <dbReference type="Pfam" id="PF04179"/>
    </source>
</evidence>
<dbReference type="Gene3D" id="3.90.190.10">
    <property type="entry name" value="Protein tyrosine phosphatase superfamily"/>
    <property type="match status" value="1"/>
</dbReference>
<protein>
    <submittedName>
        <fullName evidence="3">Related to RIT1-initiator tRNA phosphoribosyl-transferase</fullName>
    </submittedName>
</protein>
<keyword evidence="3" id="KW-0808">Transferase</keyword>
<dbReference type="GO" id="GO:0019988">
    <property type="term" value="P:charged-tRNA amino acid modification"/>
    <property type="evidence" value="ECO:0007669"/>
    <property type="project" value="InterPro"/>
</dbReference>
<dbReference type="AlphaFoldDB" id="A0A077R1H7"/>
<dbReference type="PIRSF" id="PIRSF007747">
    <property type="entry name" value="Ribosyl_Ptfrase"/>
    <property type="match status" value="1"/>
</dbReference>
<evidence type="ECO:0000259" key="2">
    <source>
        <dbReference type="Pfam" id="PF17184"/>
    </source>
</evidence>
<evidence type="ECO:0000313" key="3">
    <source>
        <dbReference type="EMBL" id="CDI52608.1"/>
    </source>
</evidence>
<feature type="domain" description="Rit1 N-terminal" evidence="2">
    <location>
        <begin position="27"/>
        <end position="300"/>
    </location>
</feature>
<dbReference type="GO" id="GO:0043399">
    <property type="term" value="F:tRNA adenosine(64)-2'-O-ribosylphosphate transferase activity"/>
    <property type="evidence" value="ECO:0007669"/>
    <property type="project" value="InterPro"/>
</dbReference>
<dbReference type="Pfam" id="PF17184">
    <property type="entry name" value="Rit1_C"/>
    <property type="match status" value="1"/>
</dbReference>
<dbReference type="InterPro" id="IPR007306">
    <property type="entry name" value="Rit1"/>
</dbReference>
<proteinExistence type="predicted"/>
<dbReference type="PANTHER" id="PTHR31811:SF0">
    <property type="entry name" value="TRNA A64-2'-O-RIBOSYLPHOSPHATE TRANSFERASE"/>
    <property type="match status" value="1"/>
</dbReference>
<dbReference type="Pfam" id="PF04179">
    <property type="entry name" value="Init_tRNA_PT"/>
    <property type="match status" value="1"/>
</dbReference>
<accession>A0A077R1H7</accession>
<dbReference type="InterPro" id="IPR033421">
    <property type="entry name" value="Rit1_DUSP-like"/>
</dbReference>